<proteinExistence type="predicted"/>
<organism evidence="1">
    <name type="scientific">Alexandrium monilatum</name>
    <dbReference type="NCBI Taxonomy" id="311494"/>
    <lineage>
        <taxon>Eukaryota</taxon>
        <taxon>Sar</taxon>
        <taxon>Alveolata</taxon>
        <taxon>Dinophyceae</taxon>
        <taxon>Gonyaulacales</taxon>
        <taxon>Pyrocystaceae</taxon>
        <taxon>Alexandrium</taxon>
    </lineage>
</organism>
<dbReference type="AlphaFoldDB" id="A0A7S4SH59"/>
<evidence type="ECO:0000313" key="1">
    <source>
        <dbReference type="EMBL" id="CAE4645347.1"/>
    </source>
</evidence>
<dbReference type="EMBL" id="HBNR01070697">
    <property type="protein sequence ID" value="CAE4645347.1"/>
    <property type="molecule type" value="Transcribed_RNA"/>
</dbReference>
<reference evidence="1" key="1">
    <citation type="submission" date="2021-01" db="EMBL/GenBank/DDBJ databases">
        <authorList>
            <person name="Corre E."/>
            <person name="Pelletier E."/>
            <person name="Niang G."/>
            <person name="Scheremetjew M."/>
            <person name="Finn R."/>
            <person name="Kale V."/>
            <person name="Holt S."/>
            <person name="Cochrane G."/>
            <person name="Meng A."/>
            <person name="Brown T."/>
            <person name="Cohen L."/>
        </authorList>
    </citation>
    <scope>NUCLEOTIDE SEQUENCE</scope>
    <source>
        <strain evidence="1">CCMP3105</strain>
    </source>
</reference>
<sequence length="361" mass="40758">MAMAAMPPMPCNEFHLPWERPMLPQACREVPVPQLEDVLGEFHAPPAEEASGPLSLDMVEASIRDLSTSSSDDSCQDLGVWTSSSINQMSFSAMQRQLSEASEDLQSNEWTDPDQTLIILDWDDTLCPTSYIRSDPRLKFDELAPCFRESHGSYDESYLAEVREFLERQAATVRALLEHAVKLGRAVIVTLAQPSWVEDSIRYFMPSIDGILQELGIQVVYARSTKHPRRCRHAVAEGQDPGLILKREAMSRVVKEFYGTCGGRRGRSWKNVLSIGDSESERLALQDVIFRRVQRDHRGNWQECRCKVLKLLDEPSLEQLVGQLEPLSSWLAFIVQYDGDLDIDFGKELDDPEIAGLRSSA</sequence>
<accession>A0A7S4SH59</accession>
<name>A0A7S4SH59_9DINO</name>
<gene>
    <name evidence="1" type="ORF">AMON00008_LOCUS50074</name>
</gene>
<protein>
    <submittedName>
        <fullName evidence="1">Uncharacterized protein</fullName>
    </submittedName>
</protein>
<dbReference type="PANTHER" id="PTHR38899">
    <property type="entry name" value="DOMAIN OOKINETE PROTEIN, PUTATIVE-RELATED"/>
    <property type="match status" value="1"/>
</dbReference>
<dbReference type="PANTHER" id="PTHR38899:SF1">
    <property type="entry name" value="PROTEIN KINASE"/>
    <property type="match status" value="1"/>
</dbReference>